<dbReference type="Proteomes" id="UP001321453">
    <property type="component" value="Unassembled WGS sequence"/>
</dbReference>
<keyword evidence="3" id="KW-1185">Reference proteome</keyword>
<feature type="domain" description="HTH marR-type" evidence="1">
    <location>
        <begin position="11"/>
        <end position="151"/>
    </location>
</feature>
<dbReference type="InterPro" id="IPR039422">
    <property type="entry name" value="MarR/SlyA-like"/>
</dbReference>
<dbReference type="PROSITE" id="PS50995">
    <property type="entry name" value="HTH_MARR_2"/>
    <property type="match status" value="1"/>
</dbReference>
<dbReference type="InterPro" id="IPR036390">
    <property type="entry name" value="WH_DNA-bd_sf"/>
</dbReference>
<comment type="caution">
    <text evidence="2">The sequence shown here is derived from an EMBL/GenBank/DDBJ whole genome shotgun (WGS) entry which is preliminary data.</text>
</comment>
<sequence length="165" mass="18068">MTDVPHYWYADDPSVADLLQAVRRFRRADVDMRRRMSAGMSMNGTDMQALQFVMATEAAGGHAHPRDISAYLNISTASTTKLLDRLAASGHLERATHPTDRRSVVVTSTPHAHQQIRSRLQAMHQAMAAIAAAVPPEARPALRTFLDAMSDHLDSESGVEPLTPA</sequence>
<dbReference type="Gene3D" id="1.10.10.10">
    <property type="entry name" value="Winged helix-like DNA-binding domain superfamily/Winged helix DNA-binding domain"/>
    <property type="match status" value="1"/>
</dbReference>
<dbReference type="PANTHER" id="PTHR33164">
    <property type="entry name" value="TRANSCRIPTIONAL REGULATOR, MARR FAMILY"/>
    <property type="match status" value="1"/>
</dbReference>
<dbReference type="PANTHER" id="PTHR33164:SF43">
    <property type="entry name" value="HTH-TYPE TRANSCRIPTIONAL REPRESSOR YETL"/>
    <property type="match status" value="1"/>
</dbReference>
<dbReference type="InterPro" id="IPR036388">
    <property type="entry name" value="WH-like_DNA-bd_sf"/>
</dbReference>
<name>A0ABT7S6R3_9CELL</name>
<dbReference type="RefSeq" id="WP_289446608.1">
    <property type="nucleotide sequence ID" value="NZ_JAUCGR010000002.1"/>
</dbReference>
<evidence type="ECO:0000313" key="3">
    <source>
        <dbReference type="Proteomes" id="UP001321453"/>
    </source>
</evidence>
<reference evidence="2 3" key="1">
    <citation type="submission" date="2023-06" db="EMBL/GenBank/DDBJ databases">
        <title>Cellulomonas sp. MW9 Whole genome sequence.</title>
        <authorList>
            <person name="Park S."/>
        </authorList>
    </citation>
    <scope>NUCLEOTIDE SEQUENCE [LARGE SCALE GENOMIC DNA]</scope>
    <source>
        <strain evidence="2 3">MW9</strain>
    </source>
</reference>
<protein>
    <submittedName>
        <fullName evidence="2">MarR family transcriptional regulator</fullName>
    </submittedName>
</protein>
<gene>
    <name evidence="2" type="ORF">QRT05_08220</name>
</gene>
<evidence type="ECO:0000313" key="2">
    <source>
        <dbReference type="EMBL" id="MDM7831314.1"/>
    </source>
</evidence>
<dbReference type="EMBL" id="JAUCGR010000002">
    <property type="protein sequence ID" value="MDM7831314.1"/>
    <property type="molecule type" value="Genomic_DNA"/>
</dbReference>
<organism evidence="2 3">
    <name type="scientific">Cellulomonas edaphi</name>
    <dbReference type="NCBI Taxonomy" id="3053468"/>
    <lineage>
        <taxon>Bacteria</taxon>
        <taxon>Bacillati</taxon>
        <taxon>Actinomycetota</taxon>
        <taxon>Actinomycetes</taxon>
        <taxon>Micrococcales</taxon>
        <taxon>Cellulomonadaceae</taxon>
        <taxon>Cellulomonas</taxon>
    </lineage>
</organism>
<proteinExistence type="predicted"/>
<accession>A0ABT7S6R3</accession>
<dbReference type="SUPFAM" id="SSF46785">
    <property type="entry name" value="Winged helix' DNA-binding domain"/>
    <property type="match status" value="1"/>
</dbReference>
<dbReference type="SMART" id="SM00347">
    <property type="entry name" value="HTH_MARR"/>
    <property type="match status" value="1"/>
</dbReference>
<dbReference type="Pfam" id="PF12802">
    <property type="entry name" value="MarR_2"/>
    <property type="match status" value="1"/>
</dbReference>
<dbReference type="InterPro" id="IPR000835">
    <property type="entry name" value="HTH_MarR-typ"/>
</dbReference>
<evidence type="ECO:0000259" key="1">
    <source>
        <dbReference type="PROSITE" id="PS50995"/>
    </source>
</evidence>